<dbReference type="PANTHER" id="PTHR43133">
    <property type="entry name" value="RNA POLYMERASE ECF-TYPE SIGMA FACTO"/>
    <property type="match status" value="1"/>
</dbReference>
<dbReference type="GO" id="GO:0006352">
    <property type="term" value="P:DNA-templated transcription initiation"/>
    <property type="evidence" value="ECO:0007669"/>
    <property type="project" value="InterPro"/>
</dbReference>
<dbReference type="PANTHER" id="PTHR43133:SF8">
    <property type="entry name" value="RNA POLYMERASE SIGMA FACTOR HI_1459-RELATED"/>
    <property type="match status" value="1"/>
</dbReference>
<dbReference type="InterPro" id="IPR036388">
    <property type="entry name" value="WH-like_DNA-bd_sf"/>
</dbReference>
<protein>
    <submittedName>
        <fullName evidence="6">RNA polymerase sigma factor</fullName>
    </submittedName>
</protein>
<evidence type="ECO:0000313" key="7">
    <source>
        <dbReference type="Proteomes" id="UP000316476"/>
    </source>
</evidence>
<evidence type="ECO:0000256" key="3">
    <source>
        <dbReference type="ARBA" id="ARBA00023125"/>
    </source>
</evidence>
<dbReference type="GO" id="GO:0016987">
    <property type="term" value="F:sigma factor activity"/>
    <property type="evidence" value="ECO:0007669"/>
    <property type="project" value="UniProtKB-KW"/>
</dbReference>
<reference evidence="6 7" key="1">
    <citation type="submission" date="2019-02" db="EMBL/GenBank/DDBJ databases">
        <title>Deep-cultivation of Planctomycetes and their phenomic and genomic characterization uncovers novel biology.</title>
        <authorList>
            <person name="Wiegand S."/>
            <person name="Jogler M."/>
            <person name="Boedeker C."/>
            <person name="Pinto D."/>
            <person name="Vollmers J."/>
            <person name="Rivas-Marin E."/>
            <person name="Kohn T."/>
            <person name="Peeters S.H."/>
            <person name="Heuer A."/>
            <person name="Rast P."/>
            <person name="Oberbeckmann S."/>
            <person name="Bunk B."/>
            <person name="Jeske O."/>
            <person name="Meyerdierks A."/>
            <person name="Storesund J.E."/>
            <person name="Kallscheuer N."/>
            <person name="Luecker S."/>
            <person name="Lage O.M."/>
            <person name="Pohl T."/>
            <person name="Merkel B.J."/>
            <person name="Hornburger P."/>
            <person name="Mueller R.-W."/>
            <person name="Bruemmer F."/>
            <person name="Labrenz M."/>
            <person name="Spormann A.M."/>
            <person name="Op Den Camp H."/>
            <person name="Overmann J."/>
            <person name="Amann R."/>
            <person name="Jetten M.S.M."/>
            <person name="Mascher T."/>
            <person name="Medema M.H."/>
            <person name="Devos D.P."/>
            <person name="Kaster A.-K."/>
            <person name="Ovreas L."/>
            <person name="Rohde M."/>
            <person name="Galperin M.Y."/>
            <person name="Jogler C."/>
        </authorList>
    </citation>
    <scope>NUCLEOTIDE SEQUENCE [LARGE SCALE GENOMIC DNA]</scope>
    <source>
        <strain evidence="6 7">V7</strain>
    </source>
</reference>
<sequence>MTCEADLVYLKIEKPLLGYCERLCARKHVPDLAPDVANDTFLKLREGKVRFKKPNKLSPLLELLRGPGNKGENDDVVKIYREHADDFWNLIRRVASNSLFSRLRKMSSTTCTLDCSEPAFETPSPVERFIDTEELLKLRCAINNLPDDLRQIIELAVYHDLSQRQIGLVIGKPHSTVGVKFRQARSLIEAELLADSSTPTSTVIHDDPVW</sequence>
<dbReference type="AlphaFoldDB" id="A0A5C6FM34"/>
<evidence type="ECO:0000256" key="2">
    <source>
        <dbReference type="ARBA" id="ARBA00023082"/>
    </source>
</evidence>
<proteinExistence type="predicted"/>
<keyword evidence="3" id="KW-0238">DNA-binding</keyword>
<gene>
    <name evidence="6" type="ORF">V7x_40730</name>
</gene>
<accession>A0A5C6FM34</accession>
<keyword evidence="2" id="KW-0731">Sigma factor</keyword>
<feature type="domain" description="RNA polymerase sigma factor 70 region 4 type 2" evidence="5">
    <location>
        <begin position="136"/>
        <end position="186"/>
    </location>
</feature>
<evidence type="ECO:0000256" key="1">
    <source>
        <dbReference type="ARBA" id="ARBA00023015"/>
    </source>
</evidence>
<evidence type="ECO:0000256" key="4">
    <source>
        <dbReference type="ARBA" id="ARBA00023163"/>
    </source>
</evidence>
<name>A0A5C6FM34_9PLAN</name>
<keyword evidence="1" id="KW-0805">Transcription regulation</keyword>
<evidence type="ECO:0000259" key="5">
    <source>
        <dbReference type="Pfam" id="PF08281"/>
    </source>
</evidence>
<dbReference type="InterPro" id="IPR013249">
    <property type="entry name" value="RNA_pol_sigma70_r4_t2"/>
</dbReference>
<dbReference type="EMBL" id="SJPZ01000002">
    <property type="protein sequence ID" value="TWU62344.1"/>
    <property type="molecule type" value="Genomic_DNA"/>
</dbReference>
<dbReference type="InterPro" id="IPR039425">
    <property type="entry name" value="RNA_pol_sigma-70-like"/>
</dbReference>
<dbReference type="SUPFAM" id="SSF88659">
    <property type="entry name" value="Sigma3 and sigma4 domains of RNA polymerase sigma factors"/>
    <property type="match status" value="1"/>
</dbReference>
<dbReference type="Proteomes" id="UP000316476">
    <property type="component" value="Unassembled WGS sequence"/>
</dbReference>
<organism evidence="6 7">
    <name type="scientific">Crateriforma conspicua</name>
    <dbReference type="NCBI Taxonomy" id="2527996"/>
    <lineage>
        <taxon>Bacteria</taxon>
        <taxon>Pseudomonadati</taxon>
        <taxon>Planctomycetota</taxon>
        <taxon>Planctomycetia</taxon>
        <taxon>Planctomycetales</taxon>
        <taxon>Planctomycetaceae</taxon>
        <taxon>Crateriforma</taxon>
    </lineage>
</organism>
<dbReference type="RefSeq" id="WP_146415015.1">
    <property type="nucleotide sequence ID" value="NZ_SJPZ01000002.1"/>
</dbReference>
<dbReference type="Pfam" id="PF08281">
    <property type="entry name" value="Sigma70_r4_2"/>
    <property type="match status" value="1"/>
</dbReference>
<dbReference type="OrthoDB" id="273082at2"/>
<keyword evidence="4" id="KW-0804">Transcription</keyword>
<comment type="caution">
    <text evidence="6">The sequence shown here is derived from an EMBL/GenBank/DDBJ whole genome shotgun (WGS) entry which is preliminary data.</text>
</comment>
<dbReference type="Gene3D" id="1.10.10.10">
    <property type="entry name" value="Winged helix-like DNA-binding domain superfamily/Winged helix DNA-binding domain"/>
    <property type="match status" value="1"/>
</dbReference>
<dbReference type="InterPro" id="IPR013324">
    <property type="entry name" value="RNA_pol_sigma_r3/r4-like"/>
</dbReference>
<dbReference type="GO" id="GO:0003677">
    <property type="term" value="F:DNA binding"/>
    <property type="evidence" value="ECO:0007669"/>
    <property type="project" value="UniProtKB-KW"/>
</dbReference>
<evidence type="ECO:0000313" key="6">
    <source>
        <dbReference type="EMBL" id="TWU62344.1"/>
    </source>
</evidence>